<reference evidence="2" key="1">
    <citation type="journal article" date="2008" name="Nat. Genet.">
        <title>The Pristionchus pacificus genome provides a unique perspective on nematode lifestyle and parasitism.</title>
        <authorList>
            <person name="Dieterich C."/>
            <person name="Clifton S.W."/>
            <person name="Schuster L.N."/>
            <person name="Chinwalla A."/>
            <person name="Delehaunty K."/>
            <person name="Dinkelacker I."/>
            <person name="Fulton L."/>
            <person name="Fulton R."/>
            <person name="Godfrey J."/>
            <person name="Minx P."/>
            <person name="Mitreva M."/>
            <person name="Roeseler W."/>
            <person name="Tian H."/>
            <person name="Witte H."/>
            <person name="Yang S.P."/>
            <person name="Wilson R.K."/>
            <person name="Sommer R.J."/>
        </authorList>
    </citation>
    <scope>NUCLEOTIDE SEQUENCE [LARGE SCALE GENOMIC DNA]</scope>
    <source>
        <strain evidence="2">PS312</strain>
    </source>
</reference>
<dbReference type="AlphaFoldDB" id="A0A454XI04"/>
<keyword evidence="2" id="KW-1185">Reference proteome</keyword>
<evidence type="ECO:0000313" key="2">
    <source>
        <dbReference type="Proteomes" id="UP000005239"/>
    </source>
</evidence>
<dbReference type="Proteomes" id="UP000005239">
    <property type="component" value="Unassembled WGS sequence"/>
</dbReference>
<accession>A0A8R1Z2V9</accession>
<dbReference type="EnsemblMetazoa" id="PPA44196.1">
    <property type="protein sequence ID" value="PPA44196.1"/>
    <property type="gene ID" value="WBGene00282565"/>
</dbReference>
<proteinExistence type="predicted"/>
<sequence length="161" mass="18432">MLLKLEVLPVGLQGLDGRQDFLVLFRLPKVQRHFLLTQRRNAGWFHHLLRRAKYGEDALDGLKMRFFLLFILALLTVSSALECYEGVIPVPKYGELSAKPKLTKCTNGEKCCRYLWNDIIGRTYNCEKQCPDFKGQSEIHVPKSVGFANYCKKAKGGCKYT</sequence>
<accession>A0A454XI04</accession>
<name>A0A454XI04_PRIPA</name>
<reference evidence="1" key="2">
    <citation type="submission" date="2022-06" db="UniProtKB">
        <authorList>
            <consortium name="EnsemblMetazoa"/>
        </authorList>
    </citation>
    <scope>IDENTIFICATION</scope>
    <source>
        <strain evidence="1">PS312</strain>
    </source>
</reference>
<organism evidence="1 2">
    <name type="scientific">Pristionchus pacificus</name>
    <name type="common">Parasitic nematode worm</name>
    <dbReference type="NCBI Taxonomy" id="54126"/>
    <lineage>
        <taxon>Eukaryota</taxon>
        <taxon>Metazoa</taxon>
        <taxon>Ecdysozoa</taxon>
        <taxon>Nematoda</taxon>
        <taxon>Chromadorea</taxon>
        <taxon>Rhabditida</taxon>
        <taxon>Rhabditina</taxon>
        <taxon>Diplogasteromorpha</taxon>
        <taxon>Diplogasteroidea</taxon>
        <taxon>Neodiplogasteridae</taxon>
        <taxon>Pristionchus</taxon>
    </lineage>
</organism>
<protein>
    <submittedName>
        <fullName evidence="1">Uncharacterized protein</fullName>
    </submittedName>
</protein>
<gene>
    <name evidence="1" type="primary">WBGene00282565</name>
</gene>
<evidence type="ECO:0000313" key="1">
    <source>
        <dbReference type="EnsemblMetazoa" id="PPA44196.1"/>
    </source>
</evidence>